<protein>
    <submittedName>
        <fullName evidence="2">Uncharacterized protein</fullName>
    </submittedName>
</protein>
<reference evidence="2 3" key="1">
    <citation type="journal article" date="2021" name="Sci. Rep.">
        <title>Genome sequencing of the multicellular alga Astrephomene provides insights into convergent evolution of germ-soma differentiation.</title>
        <authorList>
            <person name="Yamashita S."/>
            <person name="Yamamoto K."/>
            <person name="Matsuzaki R."/>
            <person name="Suzuki S."/>
            <person name="Yamaguchi H."/>
            <person name="Hirooka S."/>
            <person name="Minakuchi Y."/>
            <person name="Miyagishima S."/>
            <person name="Kawachi M."/>
            <person name="Toyoda A."/>
            <person name="Nozaki H."/>
        </authorList>
    </citation>
    <scope>NUCLEOTIDE SEQUENCE [LARGE SCALE GENOMIC DNA]</scope>
    <source>
        <strain evidence="2 3">NIES-4017</strain>
    </source>
</reference>
<dbReference type="Proteomes" id="UP001054857">
    <property type="component" value="Unassembled WGS sequence"/>
</dbReference>
<comment type="caution">
    <text evidence="2">The sequence shown here is derived from an EMBL/GenBank/DDBJ whole genome shotgun (WGS) entry which is preliminary data.</text>
</comment>
<sequence length="229" mass="24933">MSAQCGASKHVDLGRNSTLSRPEGRMARPIMVSSNGQQQRRQLLCFIYSKVSCASRFDASRARFAAIVAQSVVASGTTALLGRELSAEEATLWQSSCNTLAEALGASSEEAARLLARGFGWSSQAYWRQDKVQELPQPHQVAAVLSFLRCELPGVTGEEVGVVVRGCPELLACEVEGRLRENLGVLRTQWRLQGPTLTKAVVRQPRVLGYSVDCGGDCVGECNRCWARF</sequence>
<dbReference type="Gene3D" id="1.25.70.10">
    <property type="entry name" value="Transcription termination factor 3, mitochondrial"/>
    <property type="match status" value="1"/>
</dbReference>
<accession>A0AAD3HKF6</accession>
<gene>
    <name evidence="2" type="ORF">Agub_g5899</name>
</gene>
<evidence type="ECO:0000313" key="2">
    <source>
        <dbReference type="EMBL" id="GFR44614.1"/>
    </source>
</evidence>
<organism evidence="2 3">
    <name type="scientific">Astrephomene gubernaculifera</name>
    <dbReference type="NCBI Taxonomy" id="47775"/>
    <lineage>
        <taxon>Eukaryota</taxon>
        <taxon>Viridiplantae</taxon>
        <taxon>Chlorophyta</taxon>
        <taxon>core chlorophytes</taxon>
        <taxon>Chlorophyceae</taxon>
        <taxon>CS clade</taxon>
        <taxon>Chlamydomonadales</taxon>
        <taxon>Astrephomenaceae</taxon>
        <taxon>Astrephomene</taxon>
    </lineage>
</organism>
<name>A0AAD3HKF6_9CHLO</name>
<dbReference type="AlphaFoldDB" id="A0AAD3HKF6"/>
<keyword evidence="3" id="KW-1185">Reference proteome</keyword>
<evidence type="ECO:0000313" key="3">
    <source>
        <dbReference type="Proteomes" id="UP001054857"/>
    </source>
</evidence>
<dbReference type="InterPro" id="IPR038538">
    <property type="entry name" value="MTERF_sf"/>
</dbReference>
<evidence type="ECO:0000256" key="1">
    <source>
        <dbReference type="SAM" id="MobiDB-lite"/>
    </source>
</evidence>
<feature type="region of interest" description="Disordered" evidence="1">
    <location>
        <begin position="1"/>
        <end position="21"/>
    </location>
</feature>
<dbReference type="EMBL" id="BMAR01000008">
    <property type="protein sequence ID" value="GFR44614.1"/>
    <property type="molecule type" value="Genomic_DNA"/>
</dbReference>
<proteinExistence type="predicted"/>